<sequence length="219" mass="23300">MKRIAGLSLRLRGAIPAALWTWGLLWVLATAAILFGITRLDHPLALLLRERTTPSREAMLLVRLPEAIAAVAILGTVALGAWHLGRARLRGAWRMAFFAGLGLCIALAVKSELKPLFGRVAPEAWFRHQSAPFRNFHLLHPGSFPSGHMVVLGVLAAFAWPLGLAARLVTVLGCLATGAALMIVEAHYLTDLAAGLLLGASIGVACRAAARRTDPVASS</sequence>
<feature type="transmembrane region" description="Helical" evidence="1">
    <location>
        <begin position="142"/>
        <end position="161"/>
    </location>
</feature>
<evidence type="ECO:0000313" key="4">
    <source>
        <dbReference type="Proteomes" id="UP000606490"/>
    </source>
</evidence>
<feature type="transmembrane region" description="Helical" evidence="1">
    <location>
        <begin position="168"/>
        <end position="186"/>
    </location>
</feature>
<dbReference type="InterPro" id="IPR000326">
    <property type="entry name" value="PAP2/HPO"/>
</dbReference>
<keyword evidence="1" id="KW-0812">Transmembrane</keyword>
<proteinExistence type="predicted"/>
<reference evidence="3 4" key="1">
    <citation type="submission" date="2021-01" db="EMBL/GenBank/DDBJ databases">
        <title>Belnapia mucosa sp. nov. and Belnapia arida sp. nov., isolated from the Tabernas Desert (Almeria, Spain).</title>
        <authorList>
            <person name="Molina-Menor E."/>
            <person name="Vidal-Verdu A."/>
            <person name="Calonge A."/>
            <person name="Satari L."/>
            <person name="Pereto Magraner J."/>
            <person name="Porcar Miralles M."/>
        </authorList>
    </citation>
    <scope>NUCLEOTIDE SEQUENCE [LARGE SCALE GENOMIC DNA]</scope>
    <source>
        <strain evidence="3 4">T6</strain>
    </source>
</reference>
<evidence type="ECO:0000256" key="1">
    <source>
        <dbReference type="SAM" id="Phobius"/>
    </source>
</evidence>
<dbReference type="InterPro" id="IPR036938">
    <property type="entry name" value="PAP2/HPO_sf"/>
</dbReference>
<keyword evidence="1" id="KW-0472">Membrane</keyword>
<dbReference type="RefSeq" id="WP_202829300.1">
    <property type="nucleotide sequence ID" value="NZ_JAEUXJ010000054.1"/>
</dbReference>
<evidence type="ECO:0000313" key="3">
    <source>
        <dbReference type="EMBL" id="MBL6459569.1"/>
    </source>
</evidence>
<dbReference type="Gene3D" id="1.20.144.10">
    <property type="entry name" value="Phosphatidic acid phosphatase type 2/haloperoxidase"/>
    <property type="match status" value="1"/>
</dbReference>
<dbReference type="Proteomes" id="UP000606490">
    <property type="component" value="Unassembled WGS sequence"/>
</dbReference>
<protein>
    <submittedName>
        <fullName evidence="3">Phosphatase PAP2 family protein</fullName>
    </submittedName>
</protein>
<keyword evidence="1" id="KW-1133">Transmembrane helix</keyword>
<gene>
    <name evidence="3" type="ORF">JMJ55_30130</name>
</gene>
<name>A0ABS1VD09_9PROT</name>
<comment type="caution">
    <text evidence="3">The sequence shown here is derived from an EMBL/GenBank/DDBJ whole genome shotgun (WGS) entry which is preliminary data.</text>
</comment>
<dbReference type="EMBL" id="JAEUXJ010000054">
    <property type="protein sequence ID" value="MBL6459569.1"/>
    <property type="molecule type" value="Genomic_DNA"/>
</dbReference>
<feature type="domain" description="Phosphatidic acid phosphatase type 2/haloperoxidase" evidence="2">
    <location>
        <begin position="98"/>
        <end position="208"/>
    </location>
</feature>
<organism evidence="3 4">
    <name type="scientific">Belnapia mucosa</name>
    <dbReference type="NCBI Taxonomy" id="2804532"/>
    <lineage>
        <taxon>Bacteria</taxon>
        <taxon>Pseudomonadati</taxon>
        <taxon>Pseudomonadota</taxon>
        <taxon>Alphaproteobacteria</taxon>
        <taxon>Acetobacterales</taxon>
        <taxon>Roseomonadaceae</taxon>
        <taxon>Belnapia</taxon>
    </lineage>
</organism>
<keyword evidence="4" id="KW-1185">Reference proteome</keyword>
<feature type="transmembrane region" description="Helical" evidence="1">
    <location>
        <begin position="60"/>
        <end position="84"/>
    </location>
</feature>
<dbReference type="Pfam" id="PF01569">
    <property type="entry name" value="PAP2"/>
    <property type="match status" value="1"/>
</dbReference>
<feature type="transmembrane region" description="Helical" evidence="1">
    <location>
        <begin position="91"/>
        <end position="109"/>
    </location>
</feature>
<evidence type="ECO:0000259" key="2">
    <source>
        <dbReference type="Pfam" id="PF01569"/>
    </source>
</evidence>
<accession>A0ABS1VD09</accession>
<feature type="transmembrane region" description="Helical" evidence="1">
    <location>
        <begin position="20"/>
        <end position="40"/>
    </location>
</feature>
<dbReference type="SUPFAM" id="SSF48317">
    <property type="entry name" value="Acid phosphatase/Vanadium-dependent haloperoxidase"/>
    <property type="match status" value="1"/>
</dbReference>